<dbReference type="AlphaFoldDB" id="A0A1M4SBG5"/>
<organism evidence="4 5">
    <name type="scientific">Schwartzia succinivorans DSM 10502</name>
    <dbReference type="NCBI Taxonomy" id="1123243"/>
    <lineage>
        <taxon>Bacteria</taxon>
        <taxon>Bacillati</taxon>
        <taxon>Bacillota</taxon>
        <taxon>Negativicutes</taxon>
        <taxon>Selenomonadales</taxon>
        <taxon>Selenomonadaceae</taxon>
        <taxon>Schwartzia</taxon>
    </lineage>
</organism>
<evidence type="ECO:0000256" key="2">
    <source>
        <dbReference type="PIRSR" id="PIRSR002825-1"/>
    </source>
</evidence>
<proteinExistence type="predicted"/>
<dbReference type="Proteomes" id="UP000184404">
    <property type="component" value="Unassembled WGS sequence"/>
</dbReference>
<dbReference type="Gene3D" id="3.40.190.10">
    <property type="entry name" value="Periplasmic binding protein-like II"/>
    <property type="match status" value="2"/>
</dbReference>
<dbReference type="CDD" id="cd13544">
    <property type="entry name" value="PBP2_Fbp_like_1"/>
    <property type="match status" value="1"/>
</dbReference>
<dbReference type="GO" id="GO:0030288">
    <property type="term" value="C:outer membrane-bounded periplasmic space"/>
    <property type="evidence" value="ECO:0007669"/>
    <property type="project" value="TreeGrafter"/>
</dbReference>
<sequence length="349" mass="37823">MKFKKVAAACLTGACLVGALGCGGGGGDKPKADNNAQSLKGKELVMYVSFHEDTAKELSKLFKEKTGCEVKFIRLPTGEAVARLQAEKDAPKADLWLGGTVDAHELMKQKGITTPYKSKFDENLPEKYRDKEGFWKGTYVETLSIGVNEQRFEKEFKDKGLKMPETLEDLLNPAYKGEIIMPDPAKSGTGYTFVSSLVQSMGEEKALAYLKQLKGSVAQLTPSGFTPAQKCGAGEFLITVNFLSDQTLVNNKGQKLHRTVFKDAGWSLCGVSKLKGGAHSAEADAFIDFMLSKEAGDILVKTTNGIACNPKSAVPEGLKPLNELPLFDKYDFAQAGKVKDELLAKFAAL</sequence>
<evidence type="ECO:0000256" key="1">
    <source>
        <dbReference type="ARBA" id="ARBA00022729"/>
    </source>
</evidence>
<dbReference type="Pfam" id="PF13343">
    <property type="entry name" value="SBP_bac_6"/>
    <property type="match status" value="1"/>
</dbReference>
<dbReference type="PANTHER" id="PTHR30006">
    <property type="entry name" value="THIAMINE-BINDING PERIPLASMIC PROTEIN-RELATED"/>
    <property type="match status" value="1"/>
</dbReference>
<dbReference type="GO" id="GO:0030975">
    <property type="term" value="F:thiamine binding"/>
    <property type="evidence" value="ECO:0007669"/>
    <property type="project" value="TreeGrafter"/>
</dbReference>
<dbReference type="EMBL" id="FQUG01000002">
    <property type="protein sequence ID" value="SHE29573.1"/>
    <property type="molecule type" value="Genomic_DNA"/>
</dbReference>
<feature type="signal peptide" evidence="3">
    <location>
        <begin position="1"/>
        <end position="19"/>
    </location>
</feature>
<evidence type="ECO:0000313" key="4">
    <source>
        <dbReference type="EMBL" id="SHE29573.1"/>
    </source>
</evidence>
<keyword evidence="1 3" id="KW-0732">Signal</keyword>
<dbReference type="STRING" id="1123243.SAMN02745190_00072"/>
<dbReference type="RefSeq" id="WP_094756375.1">
    <property type="nucleotide sequence ID" value="NZ_FQUG01000002.1"/>
</dbReference>
<evidence type="ECO:0000256" key="3">
    <source>
        <dbReference type="SAM" id="SignalP"/>
    </source>
</evidence>
<dbReference type="PANTHER" id="PTHR30006:SF2">
    <property type="entry name" value="ABC TRANSPORTER SUBSTRATE-BINDING PROTEIN"/>
    <property type="match status" value="1"/>
</dbReference>
<dbReference type="SUPFAM" id="SSF53850">
    <property type="entry name" value="Periplasmic binding protein-like II"/>
    <property type="match status" value="1"/>
</dbReference>
<keyword evidence="2" id="KW-0408">Iron</keyword>
<dbReference type="GO" id="GO:0030976">
    <property type="term" value="F:thiamine pyrophosphate binding"/>
    <property type="evidence" value="ECO:0007669"/>
    <property type="project" value="TreeGrafter"/>
</dbReference>
<keyword evidence="2" id="KW-0479">Metal-binding</keyword>
<evidence type="ECO:0000313" key="5">
    <source>
        <dbReference type="Proteomes" id="UP000184404"/>
    </source>
</evidence>
<dbReference type="PROSITE" id="PS51257">
    <property type="entry name" value="PROKAR_LIPOPROTEIN"/>
    <property type="match status" value="1"/>
</dbReference>
<feature type="chain" id="PRO_5039405218" evidence="3">
    <location>
        <begin position="20"/>
        <end position="349"/>
    </location>
</feature>
<protein>
    <submittedName>
        <fullName evidence="4">Iron(III) transport system substrate-binding protein</fullName>
    </submittedName>
</protein>
<dbReference type="GO" id="GO:0046872">
    <property type="term" value="F:metal ion binding"/>
    <property type="evidence" value="ECO:0007669"/>
    <property type="project" value="UniProtKB-KW"/>
</dbReference>
<dbReference type="GO" id="GO:0015888">
    <property type="term" value="P:thiamine transport"/>
    <property type="evidence" value="ECO:0007669"/>
    <property type="project" value="TreeGrafter"/>
</dbReference>
<feature type="binding site" evidence="2">
    <location>
        <position position="51"/>
    </location>
    <ligand>
        <name>Fe cation</name>
        <dbReference type="ChEBI" id="CHEBI:24875"/>
    </ligand>
</feature>
<dbReference type="OrthoDB" id="179400at2"/>
<name>A0A1M4SBG5_9FIRM</name>
<reference evidence="4 5" key="1">
    <citation type="submission" date="2016-11" db="EMBL/GenBank/DDBJ databases">
        <authorList>
            <person name="Jaros S."/>
            <person name="Januszkiewicz K."/>
            <person name="Wedrychowicz H."/>
        </authorList>
    </citation>
    <scope>NUCLEOTIDE SEQUENCE [LARGE SCALE GENOMIC DNA]</scope>
    <source>
        <strain evidence="4 5">DSM 10502</strain>
    </source>
</reference>
<accession>A0A1M4SBG5</accession>
<dbReference type="PIRSF" id="PIRSF002825">
    <property type="entry name" value="CfbpA"/>
    <property type="match status" value="1"/>
</dbReference>
<keyword evidence="5" id="KW-1185">Reference proteome</keyword>
<dbReference type="InterPro" id="IPR026045">
    <property type="entry name" value="Ferric-bd"/>
</dbReference>
<gene>
    <name evidence="4" type="ORF">SAMN02745190_00072</name>
</gene>